<dbReference type="SUPFAM" id="SSF50249">
    <property type="entry name" value="Nucleic acid-binding proteins"/>
    <property type="match status" value="2"/>
</dbReference>
<dbReference type="Gene3D" id="2.30.30.30">
    <property type="match status" value="1"/>
</dbReference>
<dbReference type="Pfam" id="PF08207">
    <property type="entry name" value="EFP_N"/>
    <property type="match status" value="1"/>
</dbReference>
<keyword evidence="2 4" id="KW-0251">Elongation factor</keyword>
<dbReference type="NCBIfam" id="NF001810">
    <property type="entry name" value="PRK00529.1"/>
    <property type="match status" value="1"/>
</dbReference>
<dbReference type="GO" id="GO:0043043">
    <property type="term" value="P:peptide biosynthetic process"/>
    <property type="evidence" value="ECO:0007669"/>
    <property type="project" value="InterPro"/>
</dbReference>
<dbReference type="GO" id="GO:0003746">
    <property type="term" value="F:translation elongation factor activity"/>
    <property type="evidence" value="ECO:0007669"/>
    <property type="project" value="UniProtKB-UniRule"/>
</dbReference>
<dbReference type="GO" id="GO:0005829">
    <property type="term" value="C:cytosol"/>
    <property type="evidence" value="ECO:0007669"/>
    <property type="project" value="UniProtKB-ARBA"/>
</dbReference>
<dbReference type="InterPro" id="IPR014722">
    <property type="entry name" value="Rib_uL2_dom2"/>
</dbReference>
<dbReference type="InterPro" id="IPR012340">
    <property type="entry name" value="NA-bd_OB-fold"/>
</dbReference>
<dbReference type="PANTHER" id="PTHR30053:SF12">
    <property type="entry name" value="ELONGATION FACTOR P (EF-P) FAMILY PROTEIN"/>
    <property type="match status" value="1"/>
</dbReference>
<dbReference type="Pfam" id="PF09285">
    <property type="entry name" value="Elong-fact-P_C"/>
    <property type="match status" value="1"/>
</dbReference>
<evidence type="ECO:0000256" key="1">
    <source>
        <dbReference type="ARBA" id="ARBA00009479"/>
    </source>
</evidence>
<dbReference type="InterPro" id="IPR015365">
    <property type="entry name" value="Elong-fact-P_C"/>
</dbReference>
<dbReference type="CDD" id="cd05794">
    <property type="entry name" value="S1_EF-P_repeat_2"/>
    <property type="match status" value="1"/>
</dbReference>
<evidence type="ECO:0000313" key="5">
    <source>
        <dbReference type="Proteomes" id="UP000228635"/>
    </source>
</evidence>
<dbReference type="UniPathway" id="UPA00345"/>
<dbReference type="HAMAP" id="MF_00141">
    <property type="entry name" value="EF_P"/>
    <property type="match status" value="1"/>
</dbReference>
<dbReference type="InterPro" id="IPR008991">
    <property type="entry name" value="Translation_prot_SH3-like_sf"/>
</dbReference>
<gene>
    <name evidence="2" type="primary">efp</name>
    <name evidence="4" type="ORF">COU08_02800</name>
</gene>
<proteinExistence type="inferred from homology"/>
<dbReference type="InterPro" id="IPR013185">
    <property type="entry name" value="Transl_elong_KOW-like"/>
</dbReference>
<dbReference type="InterPro" id="IPR013852">
    <property type="entry name" value="Transl_elong_P/YeiP_CS"/>
</dbReference>
<dbReference type="PIRSF" id="PIRSF005901">
    <property type="entry name" value="EF-P"/>
    <property type="match status" value="1"/>
</dbReference>
<dbReference type="AlphaFoldDB" id="A0A2M6WHY3"/>
<comment type="similarity">
    <text evidence="1 2">Belongs to the elongation factor P family.</text>
</comment>
<dbReference type="EMBL" id="PFBA01000024">
    <property type="protein sequence ID" value="PIT92409.1"/>
    <property type="molecule type" value="Genomic_DNA"/>
</dbReference>
<comment type="function">
    <text evidence="2">Involved in peptide bond synthesis. Stimulates efficient translation and peptide-bond synthesis on native or reconstituted 70S ribosomes in vitro. Probably functions indirectly by altering the affinity of the ribosome for aminoacyl-tRNA, thus increasing their reactivity as acceptors for peptidyl transferase.</text>
</comment>
<dbReference type="FunFam" id="2.40.50.140:FF:000004">
    <property type="entry name" value="Elongation factor P"/>
    <property type="match status" value="1"/>
</dbReference>
<dbReference type="InterPro" id="IPR020599">
    <property type="entry name" value="Transl_elong_fac_P/YeiP"/>
</dbReference>
<organism evidence="4 5">
    <name type="scientific">Candidatus Harrisonbacteria bacterium CG10_big_fil_rev_8_21_14_0_10_42_17</name>
    <dbReference type="NCBI Taxonomy" id="1974584"/>
    <lineage>
        <taxon>Bacteria</taxon>
        <taxon>Candidatus Harrisoniibacteriota</taxon>
    </lineage>
</organism>
<evidence type="ECO:0000259" key="3">
    <source>
        <dbReference type="SMART" id="SM00841"/>
    </source>
</evidence>
<evidence type="ECO:0000256" key="2">
    <source>
        <dbReference type="HAMAP-Rule" id="MF_00141"/>
    </source>
</evidence>
<evidence type="ECO:0000313" key="4">
    <source>
        <dbReference type="EMBL" id="PIT92409.1"/>
    </source>
</evidence>
<feature type="domain" description="Elongation factor P C-terminal" evidence="3">
    <location>
        <begin position="130"/>
        <end position="185"/>
    </location>
</feature>
<dbReference type="Proteomes" id="UP000228635">
    <property type="component" value="Unassembled WGS sequence"/>
</dbReference>
<sequence>MLSYNELKKGVIFVLDGEPYEVLEYQFLRMQQRKPVAQTKIRNLMTGKVQMRNFASSDSFEEALITKSPIKYLYHHRGEYWFSSLDNPKDRFSMTVDKLGEKTQFLKDNSEVTAVTFEDIIISVQLPIKVDLFVAEAPPSERGNTAQGGTKQATLETGYVVSVPMFVSTGDVVRVNTETGEYVERAEKAS</sequence>
<dbReference type="Gene3D" id="2.40.50.140">
    <property type="entry name" value="Nucleic acid-binding proteins"/>
    <property type="match status" value="2"/>
</dbReference>
<accession>A0A2M6WHY3</accession>
<dbReference type="SUPFAM" id="SSF50104">
    <property type="entry name" value="Translation proteins SH3-like domain"/>
    <property type="match status" value="1"/>
</dbReference>
<comment type="pathway">
    <text evidence="2">Protein biosynthesis; polypeptide chain elongation.</text>
</comment>
<comment type="caution">
    <text evidence="4">The sequence shown here is derived from an EMBL/GenBank/DDBJ whole genome shotgun (WGS) entry which is preliminary data.</text>
</comment>
<dbReference type="SMART" id="SM00841">
    <property type="entry name" value="Elong-fact-P_C"/>
    <property type="match status" value="1"/>
</dbReference>
<reference evidence="5" key="1">
    <citation type="submission" date="2017-09" db="EMBL/GenBank/DDBJ databases">
        <title>Depth-based differentiation of microbial function through sediment-hosted aquifers and enrichment of novel symbionts in the deep terrestrial subsurface.</title>
        <authorList>
            <person name="Probst A.J."/>
            <person name="Ladd B."/>
            <person name="Jarett J.K."/>
            <person name="Geller-Mcgrath D.E."/>
            <person name="Sieber C.M.K."/>
            <person name="Emerson J.B."/>
            <person name="Anantharaman K."/>
            <person name="Thomas B.C."/>
            <person name="Malmstrom R."/>
            <person name="Stieglmeier M."/>
            <person name="Klingl A."/>
            <person name="Woyke T."/>
            <person name="Ryan C.M."/>
            <person name="Banfield J.F."/>
        </authorList>
    </citation>
    <scope>NUCLEOTIDE SEQUENCE [LARGE SCALE GENOMIC DNA]</scope>
</reference>
<comment type="subcellular location">
    <subcellularLocation>
        <location evidence="2">Cytoplasm</location>
    </subcellularLocation>
</comment>
<keyword evidence="2" id="KW-0963">Cytoplasm</keyword>
<dbReference type="InterPro" id="IPR011768">
    <property type="entry name" value="Transl_elongation_fac_P"/>
</dbReference>
<name>A0A2M6WHY3_9BACT</name>
<keyword evidence="2" id="KW-0648">Protein biosynthesis</keyword>
<protein>
    <recommendedName>
        <fullName evidence="2">Elongation factor P</fullName>
        <shortName evidence="2">EF-P</shortName>
    </recommendedName>
</protein>
<dbReference type="PANTHER" id="PTHR30053">
    <property type="entry name" value="ELONGATION FACTOR P"/>
    <property type="match status" value="1"/>
</dbReference>
<dbReference type="PROSITE" id="PS01275">
    <property type="entry name" value="EFP"/>
    <property type="match status" value="1"/>
</dbReference>